<accession>A0A485T7F3</accession>
<dbReference type="Gene3D" id="2.40.160.10">
    <property type="entry name" value="Porin"/>
    <property type="match status" value="1"/>
</dbReference>
<dbReference type="InterPro" id="IPR033900">
    <property type="entry name" value="Gram_neg_porin_domain"/>
</dbReference>
<proteinExistence type="predicted"/>
<dbReference type="CDD" id="cd00342">
    <property type="entry name" value="gram_neg_porins"/>
    <property type="match status" value="1"/>
</dbReference>
<dbReference type="InterPro" id="IPR023614">
    <property type="entry name" value="Porin_dom_sf"/>
</dbReference>
<organism evidence="5">
    <name type="scientific">Klebsiella pneumoniae</name>
    <dbReference type="NCBI Taxonomy" id="573"/>
    <lineage>
        <taxon>Bacteria</taxon>
        <taxon>Pseudomonadati</taxon>
        <taxon>Pseudomonadota</taxon>
        <taxon>Gammaproteobacteria</taxon>
        <taxon>Enterobacterales</taxon>
        <taxon>Enterobacteriaceae</taxon>
        <taxon>Klebsiella/Raoultella group</taxon>
        <taxon>Klebsiella</taxon>
        <taxon>Klebsiella pneumoniae complex</taxon>
    </lineage>
</organism>
<dbReference type="GO" id="GO:0015288">
    <property type="term" value="F:porin activity"/>
    <property type="evidence" value="ECO:0007669"/>
    <property type="project" value="InterPro"/>
</dbReference>
<dbReference type="EMBL" id="CAAHDE010000006">
    <property type="protein sequence ID" value="VGM38976.1"/>
    <property type="molecule type" value="Genomic_DNA"/>
</dbReference>
<feature type="domain" description="Porin" evidence="4">
    <location>
        <begin position="20"/>
        <end position="354"/>
    </location>
</feature>
<dbReference type="InterPro" id="IPR050298">
    <property type="entry name" value="Gram-neg_bact_OMP"/>
</dbReference>
<dbReference type="Pfam" id="PF13609">
    <property type="entry name" value="Porin_4"/>
    <property type="match status" value="1"/>
</dbReference>
<dbReference type="PANTHER" id="PTHR34501">
    <property type="entry name" value="PROTEIN YDDL-RELATED"/>
    <property type="match status" value="1"/>
</dbReference>
<protein>
    <submittedName>
        <fullName evidence="5">Outer membrane protein</fullName>
    </submittedName>
</protein>
<evidence type="ECO:0000313" key="5">
    <source>
        <dbReference type="EMBL" id="VGM38976.1"/>
    </source>
</evidence>
<dbReference type="SUPFAM" id="SSF56935">
    <property type="entry name" value="Porins"/>
    <property type="match status" value="1"/>
</dbReference>
<reference evidence="5" key="1">
    <citation type="submission" date="2019-03" db="EMBL/GenBank/DDBJ databases">
        <authorList>
            <consortium name="Pathogen Informatics"/>
        </authorList>
    </citation>
    <scope>NUCLEOTIDE SEQUENCE</scope>
    <source>
        <strain evidence="5">5012STDY7626356</strain>
    </source>
</reference>
<dbReference type="PANTHER" id="PTHR34501:SF2">
    <property type="entry name" value="OUTER MEMBRANE PORIN F-RELATED"/>
    <property type="match status" value="1"/>
</dbReference>
<dbReference type="GO" id="GO:0009279">
    <property type="term" value="C:cell outer membrane"/>
    <property type="evidence" value="ECO:0007669"/>
    <property type="project" value="UniProtKB-SubCell"/>
</dbReference>
<name>A0A485T7F3_KLEPN</name>
<evidence type="ECO:0000256" key="3">
    <source>
        <dbReference type="ARBA" id="ARBA00023136"/>
    </source>
</evidence>
<keyword evidence="2" id="KW-0732">Signal</keyword>
<dbReference type="AlphaFoldDB" id="A0A485T7F3"/>
<evidence type="ECO:0000256" key="1">
    <source>
        <dbReference type="ARBA" id="ARBA00004571"/>
    </source>
</evidence>
<evidence type="ECO:0000259" key="4">
    <source>
        <dbReference type="Pfam" id="PF13609"/>
    </source>
</evidence>
<comment type="subcellular location">
    <subcellularLocation>
        <location evidence="1">Cell outer membrane</location>
        <topology evidence="1">Multi-pass membrane protein</topology>
    </subcellularLocation>
</comment>
<keyword evidence="3" id="KW-0472">Membrane</keyword>
<gene>
    <name evidence="5" type="primary">phoE_2</name>
    <name evidence="5" type="ORF">SAMEA4873557_03481</name>
</gene>
<dbReference type="RefSeq" id="WP_020802336.1">
    <property type="nucleotide sequence ID" value="NZ_AP024568.1"/>
</dbReference>
<evidence type="ECO:0000256" key="2">
    <source>
        <dbReference type="ARBA" id="ARBA00022729"/>
    </source>
</evidence>
<sequence>MQKRIIAGLITGLITANSQAVTLYENKEQGAKLDLTGSLRMMLENSSKRGRTDGDSDSKLKDQGTRIGLKFKRGLGDQFESDSWMKNLSAIAYFEYGGDTQAAEDNFHFDNRQSYGGLSYKGIGELDFGRVKSPFDYVHQSDYSYEYGSSGALYFGGGKIARVGGGDNNFIKRESNTIRFMSERWHGLKVATSYTMQTGTNINDIDNAWAMALLYDSPWDLTLNAGIAQQTTNGSTDANVKSGYTDVKADKENIWGIGMKYNIPQINLSLALDYGGYQIKNGNKGSGKGYTAYQDTINVDLFGAGAKWTWDKWGIYGVYGLRDGDAAADNYQETRTIFGTDYTFNKQFILWLEYCNMTVDSDDADDRYSDDKIALGARYYF</sequence>